<gene>
    <name evidence="1" type="ORF">EZS28_054872</name>
</gene>
<proteinExistence type="predicted"/>
<evidence type="ECO:0000313" key="2">
    <source>
        <dbReference type="Proteomes" id="UP000324800"/>
    </source>
</evidence>
<name>A0A5J4QBU4_9EUKA</name>
<dbReference type="AlphaFoldDB" id="A0A5J4QBU4"/>
<comment type="caution">
    <text evidence="1">The sequence shown here is derived from an EMBL/GenBank/DDBJ whole genome shotgun (WGS) entry which is preliminary data.</text>
</comment>
<reference evidence="1 2" key="1">
    <citation type="submission" date="2019-03" db="EMBL/GenBank/DDBJ databases">
        <title>Single cell metagenomics reveals metabolic interactions within the superorganism composed of flagellate Streblomastix strix and complex community of Bacteroidetes bacteria on its surface.</title>
        <authorList>
            <person name="Treitli S.C."/>
            <person name="Kolisko M."/>
            <person name="Husnik F."/>
            <person name="Keeling P."/>
            <person name="Hampl V."/>
        </authorList>
    </citation>
    <scope>NUCLEOTIDE SEQUENCE [LARGE SCALE GENOMIC DNA]</scope>
    <source>
        <strain evidence="1">ST1C</strain>
    </source>
</reference>
<sequence>MANAAVITVGNLAVSQ</sequence>
<dbReference type="Proteomes" id="UP000324800">
    <property type="component" value="Unassembled WGS sequence"/>
</dbReference>
<feature type="non-terminal residue" evidence="1">
    <location>
        <position position="16"/>
    </location>
</feature>
<protein>
    <submittedName>
        <fullName evidence="1">Uncharacterized protein</fullName>
    </submittedName>
</protein>
<evidence type="ECO:0000313" key="1">
    <source>
        <dbReference type="EMBL" id="KAA6318992.1"/>
    </source>
</evidence>
<accession>A0A5J4QBU4</accession>
<organism evidence="1 2">
    <name type="scientific">Streblomastix strix</name>
    <dbReference type="NCBI Taxonomy" id="222440"/>
    <lineage>
        <taxon>Eukaryota</taxon>
        <taxon>Metamonada</taxon>
        <taxon>Preaxostyla</taxon>
        <taxon>Oxymonadida</taxon>
        <taxon>Streblomastigidae</taxon>
        <taxon>Streblomastix</taxon>
    </lineage>
</organism>
<dbReference type="EMBL" id="SNRW01046051">
    <property type="protein sequence ID" value="KAA6318992.1"/>
    <property type="molecule type" value="Genomic_DNA"/>
</dbReference>